<keyword evidence="3 6" id="KW-0812">Transmembrane</keyword>
<dbReference type="InterPro" id="IPR004797">
    <property type="entry name" value="Competence_ComEC/Rec2"/>
</dbReference>
<reference evidence="8" key="1">
    <citation type="submission" date="2021-04" db="EMBL/GenBank/DDBJ databases">
        <title>Isolation and polyphasic classification of algal microorganism.</title>
        <authorList>
            <person name="Wang S."/>
        </authorList>
    </citation>
    <scope>NUCLEOTIDE SEQUENCE</scope>
    <source>
        <strain evidence="8">720a</strain>
    </source>
</reference>
<feature type="transmembrane region" description="Helical" evidence="6">
    <location>
        <begin position="20"/>
        <end position="39"/>
    </location>
</feature>
<dbReference type="InterPro" id="IPR036866">
    <property type="entry name" value="RibonucZ/Hydroxyglut_hydro"/>
</dbReference>
<gene>
    <name evidence="8" type="ORF">KCX74_14805</name>
</gene>
<evidence type="ECO:0000256" key="1">
    <source>
        <dbReference type="ARBA" id="ARBA00004651"/>
    </source>
</evidence>
<accession>A0A941DU66</accession>
<dbReference type="CDD" id="cd07731">
    <property type="entry name" value="ComA-like_MBL-fold"/>
    <property type="match status" value="1"/>
</dbReference>
<dbReference type="RefSeq" id="WP_166530687.1">
    <property type="nucleotide sequence ID" value="NZ_JAGSOT010000050.1"/>
</dbReference>
<dbReference type="EMBL" id="JAGSOT010000050">
    <property type="protein sequence ID" value="MBR7797304.1"/>
    <property type="molecule type" value="Genomic_DNA"/>
</dbReference>
<dbReference type="PANTHER" id="PTHR30619">
    <property type="entry name" value="DNA INTERNALIZATION/COMPETENCE PROTEIN COMEC/REC2"/>
    <property type="match status" value="1"/>
</dbReference>
<feature type="transmembrane region" description="Helical" evidence="6">
    <location>
        <begin position="237"/>
        <end position="257"/>
    </location>
</feature>
<comment type="caution">
    <text evidence="8">The sequence shown here is derived from an EMBL/GenBank/DDBJ whole genome shotgun (WGS) entry which is preliminary data.</text>
</comment>
<dbReference type="Pfam" id="PF13567">
    <property type="entry name" value="DUF4131"/>
    <property type="match status" value="1"/>
</dbReference>
<dbReference type="SMART" id="SM00849">
    <property type="entry name" value="Lactamase_B"/>
    <property type="match status" value="1"/>
</dbReference>
<dbReference type="Pfam" id="PF00753">
    <property type="entry name" value="Lactamase_B"/>
    <property type="match status" value="1"/>
</dbReference>
<dbReference type="InterPro" id="IPR052159">
    <property type="entry name" value="Competence_DNA_uptake"/>
</dbReference>
<comment type="subcellular location">
    <subcellularLocation>
        <location evidence="1">Cell membrane</location>
        <topology evidence="1">Multi-pass membrane protein</topology>
    </subcellularLocation>
</comment>
<organism evidence="8 9">
    <name type="scientific">Virgibacillus salarius</name>
    <dbReference type="NCBI Taxonomy" id="447199"/>
    <lineage>
        <taxon>Bacteria</taxon>
        <taxon>Bacillati</taxon>
        <taxon>Bacillota</taxon>
        <taxon>Bacilli</taxon>
        <taxon>Bacillales</taxon>
        <taxon>Bacillaceae</taxon>
        <taxon>Virgibacillus</taxon>
    </lineage>
</organism>
<evidence type="ECO:0000256" key="3">
    <source>
        <dbReference type="ARBA" id="ARBA00022692"/>
    </source>
</evidence>
<feature type="transmembrane region" description="Helical" evidence="6">
    <location>
        <begin position="444"/>
        <end position="469"/>
    </location>
</feature>
<feature type="domain" description="Metallo-beta-lactamase" evidence="7">
    <location>
        <begin position="513"/>
        <end position="710"/>
    </location>
</feature>
<name>A0A941DU66_9BACI</name>
<dbReference type="PANTHER" id="PTHR30619:SF1">
    <property type="entry name" value="RECOMBINATION PROTEIN 2"/>
    <property type="match status" value="1"/>
</dbReference>
<evidence type="ECO:0000256" key="4">
    <source>
        <dbReference type="ARBA" id="ARBA00022989"/>
    </source>
</evidence>
<dbReference type="Gene3D" id="3.60.15.10">
    <property type="entry name" value="Ribonuclease Z/Hydroxyacylglutathione hydrolase-like"/>
    <property type="match status" value="1"/>
</dbReference>
<dbReference type="SUPFAM" id="SSF56281">
    <property type="entry name" value="Metallo-hydrolase/oxidoreductase"/>
    <property type="match status" value="1"/>
</dbReference>
<evidence type="ECO:0000256" key="6">
    <source>
        <dbReference type="SAM" id="Phobius"/>
    </source>
</evidence>
<evidence type="ECO:0000313" key="9">
    <source>
        <dbReference type="Proteomes" id="UP000675284"/>
    </source>
</evidence>
<protein>
    <submittedName>
        <fullName evidence="8">DNA internalization-related competence protein ComEC/Rec2</fullName>
    </submittedName>
</protein>
<evidence type="ECO:0000313" key="8">
    <source>
        <dbReference type="EMBL" id="MBR7797304.1"/>
    </source>
</evidence>
<evidence type="ECO:0000256" key="2">
    <source>
        <dbReference type="ARBA" id="ARBA00022475"/>
    </source>
</evidence>
<keyword evidence="2" id="KW-1003">Cell membrane</keyword>
<dbReference type="InterPro" id="IPR004477">
    <property type="entry name" value="ComEC_N"/>
</dbReference>
<keyword evidence="4 6" id="KW-1133">Transmembrane helix</keyword>
<feature type="transmembrane region" description="Helical" evidence="6">
    <location>
        <begin position="277"/>
        <end position="301"/>
    </location>
</feature>
<evidence type="ECO:0000256" key="5">
    <source>
        <dbReference type="ARBA" id="ARBA00023136"/>
    </source>
</evidence>
<feature type="transmembrane region" description="Helical" evidence="6">
    <location>
        <begin position="481"/>
        <end position="500"/>
    </location>
</feature>
<evidence type="ECO:0000259" key="7">
    <source>
        <dbReference type="SMART" id="SM00849"/>
    </source>
</evidence>
<dbReference type="Proteomes" id="UP000675284">
    <property type="component" value="Unassembled WGS sequence"/>
</dbReference>
<dbReference type="NCBIfam" id="TIGR00361">
    <property type="entry name" value="ComEC_Rec2"/>
    <property type="match status" value="1"/>
</dbReference>
<feature type="transmembrane region" description="Helical" evidence="6">
    <location>
        <begin position="308"/>
        <end position="324"/>
    </location>
</feature>
<dbReference type="NCBIfam" id="TIGR00360">
    <property type="entry name" value="ComEC_N-term"/>
    <property type="match status" value="1"/>
</dbReference>
<dbReference type="InterPro" id="IPR035681">
    <property type="entry name" value="ComA-like_MBL"/>
</dbReference>
<dbReference type="InterPro" id="IPR001279">
    <property type="entry name" value="Metallo-B-lactamas"/>
</dbReference>
<dbReference type="GO" id="GO:0005886">
    <property type="term" value="C:plasma membrane"/>
    <property type="evidence" value="ECO:0007669"/>
    <property type="project" value="UniProtKB-SubCell"/>
</dbReference>
<sequence length="757" mass="86066">MKGFWHFPALAVVVSSLIKWMNHPIIAAVFLVWLFYLFYRRRICAMPFVLSLISLIFFSFFIPRIETIEINHKQPPQDKELTGTIITPIQVEPEKISFIFQVANTDSKVSMLYFPDNPVHVASDYPHIAYGSTCRISTLLDIPKPATNPGQFDYQGYANKQGISYQSIITSLDELDCLEGTGFLHHIYQIRASMLDYVNGNISDGTAAWILALLFGDKSFLAKDTIELFRQWGLSHLLAISGLHVGLMITITYFLLVRTNLFTKEYAQWGMLLFLPVYALMAGGEPSVWRASIMAIFFIILHKTKWKISVTDVLSITFIVLILFDKLIIYHVGFQLSFMVTFGLLLSRKCLSRTKSSIKQMLLISFIAQMMIIPLLFHYFHILQPLSILLNLFIVPYFTFFVIPTLLMLLFTSPISTISSIIDQLFIVVHEQVLLGIGKIDNYLHYPLVAGSMSFVAVILYYLFLFFFMGYLERGKQVKSFYCGVIIVMIILVDISRPFFSPIGTVTMLDIGQGDAFIIELPYRKGVILIDAGSKVTNTNQQPSASVYNQVIQPYLFAKGIHKIDAIFLSHEDLDHIGSVDYILEDIEVNNIFISDFFDSKEIVWNYSEVVTVKRNDTIVVGNTLFKVLAPFEDRKSANDNSLVLFTNIGGMNWLFTGDISKKEEKEIVKSYPNINVDVLKVAHHGSKTSTDKEVLTQLAPHYALISVGEDNSYGHPSDEVIRNLRESGAIVLRTDRDGAIQFKFIKDRGTFYRFLP</sequence>
<feature type="transmembrane region" description="Helical" evidence="6">
    <location>
        <begin position="360"/>
        <end position="382"/>
    </location>
</feature>
<dbReference type="GO" id="GO:0030420">
    <property type="term" value="P:establishment of competence for transformation"/>
    <property type="evidence" value="ECO:0007669"/>
    <property type="project" value="InterPro"/>
</dbReference>
<dbReference type="InterPro" id="IPR025405">
    <property type="entry name" value="DUF4131"/>
</dbReference>
<keyword evidence="9" id="KW-1185">Reference proteome</keyword>
<dbReference type="Pfam" id="PF03772">
    <property type="entry name" value="Competence"/>
    <property type="match status" value="1"/>
</dbReference>
<keyword evidence="5 6" id="KW-0472">Membrane</keyword>
<proteinExistence type="predicted"/>
<dbReference type="AlphaFoldDB" id="A0A941DU66"/>
<feature type="transmembrane region" description="Helical" evidence="6">
    <location>
        <begin position="388"/>
        <end position="411"/>
    </location>
</feature>
<feature type="transmembrane region" description="Helical" evidence="6">
    <location>
        <begin position="45"/>
        <end position="63"/>
    </location>
</feature>